<dbReference type="CDD" id="cd01335">
    <property type="entry name" value="Radical_SAM"/>
    <property type="match status" value="1"/>
</dbReference>
<dbReference type="InterPro" id="IPR058240">
    <property type="entry name" value="rSAM_sf"/>
</dbReference>
<comment type="similarity">
    <text evidence="1">Belongs to the anaerobic coproporphyrinogen-III oxidase family. HemW subfamily.</text>
</comment>
<gene>
    <name evidence="5" type="ORF">Saso_05890</name>
</gene>
<evidence type="ECO:0000313" key="6">
    <source>
        <dbReference type="Proteomes" id="UP000649259"/>
    </source>
</evidence>
<evidence type="ECO:0000256" key="2">
    <source>
        <dbReference type="ARBA" id="ARBA00017228"/>
    </source>
</evidence>
<name>A0ABQ3RST0_9ACTN</name>
<keyword evidence="3" id="KW-0411">Iron-sulfur</keyword>
<evidence type="ECO:0000313" key="5">
    <source>
        <dbReference type="EMBL" id="GHI58939.1"/>
    </source>
</evidence>
<dbReference type="PROSITE" id="PS51918">
    <property type="entry name" value="RADICAL_SAM"/>
    <property type="match status" value="1"/>
</dbReference>
<keyword evidence="3" id="KW-0004">4Fe-4S</keyword>
<dbReference type="SFLD" id="SFLDG01065">
    <property type="entry name" value="anaerobic_coproporphyrinogen-I"/>
    <property type="match status" value="1"/>
</dbReference>
<dbReference type="Pfam" id="PF04055">
    <property type="entry name" value="Radical_SAM"/>
    <property type="match status" value="1"/>
</dbReference>
<comment type="caution">
    <text evidence="5">The sequence shown here is derived from an EMBL/GenBank/DDBJ whole genome shotgun (WGS) entry which is preliminary data.</text>
</comment>
<dbReference type="NCBIfam" id="TIGR00539">
    <property type="entry name" value="hemN_rel"/>
    <property type="match status" value="1"/>
</dbReference>
<evidence type="ECO:0000256" key="3">
    <source>
        <dbReference type="RuleBase" id="RU364116"/>
    </source>
</evidence>
<dbReference type="SMART" id="SM00729">
    <property type="entry name" value="Elp3"/>
    <property type="match status" value="1"/>
</dbReference>
<keyword evidence="3" id="KW-0349">Heme</keyword>
<feature type="domain" description="Radical SAM core" evidence="4">
    <location>
        <begin position="43"/>
        <end position="289"/>
    </location>
</feature>
<keyword evidence="3" id="KW-0408">Iron</keyword>
<dbReference type="PANTHER" id="PTHR13932">
    <property type="entry name" value="COPROPORPHYRINIGEN III OXIDASE"/>
    <property type="match status" value="1"/>
</dbReference>
<proteinExistence type="inferred from homology"/>
<reference evidence="6" key="1">
    <citation type="submission" date="2023-07" db="EMBL/GenBank/DDBJ databases">
        <title>Whole genome shotgun sequence of Streptomyces cacaoi subsp. asoensis NBRC 13813.</title>
        <authorList>
            <person name="Komaki H."/>
            <person name="Tamura T."/>
        </authorList>
    </citation>
    <scope>NUCLEOTIDE SEQUENCE [LARGE SCALE GENOMIC DNA]</scope>
    <source>
        <strain evidence="6">NBRC 13813</strain>
    </source>
</reference>
<comment type="subcellular location">
    <subcellularLocation>
        <location evidence="3">Cytoplasm</location>
    </subcellularLocation>
</comment>
<dbReference type="InterPro" id="IPR004559">
    <property type="entry name" value="HemW-like"/>
</dbReference>
<dbReference type="Proteomes" id="UP000649259">
    <property type="component" value="Unassembled WGS sequence"/>
</dbReference>
<organism evidence="5 6">
    <name type="scientific">Streptomyces asoensis</name>
    <dbReference type="NCBI Taxonomy" id="249586"/>
    <lineage>
        <taxon>Bacteria</taxon>
        <taxon>Bacillati</taxon>
        <taxon>Actinomycetota</taxon>
        <taxon>Actinomycetes</taxon>
        <taxon>Kitasatosporales</taxon>
        <taxon>Streptomycetaceae</taxon>
        <taxon>Streptomyces</taxon>
    </lineage>
</organism>
<dbReference type="SUPFAM" id="SSF102114">
    <property type="entry name" value="Radical SAM enzymes"/>
    <property type="match status" value="1"/>
</dbReference>
<dbReference type="InterPro" id="IPR007197">
    <property type="entry name" value="rSAM"/>
</dbReference>
<dbReference type="PANTHER" id="PTHR13932:SF5">
    <property type="entry name" value="RADICAL S-ADENOSYL METHIONINE DOMAIN-CONTAINING PROTEIN 1, MITOCHONDRIAL"/>
    <property type="match status" value="1"/>
</dbReference>
<protein>
    <recommendedName>
        <fullName evidence="2 3">Heme chaperone HemW</fullName>
    </recommendedName>
</protein>
<evidence type="ECO:0000259" key="4">
    <source>
        <dbReference type="PROSITE" id="PS51918"/>
    </source>
</evidence>
<dbReference type="Gene3D" id="3.80.30.20">
    <property type="entry name" value="tm_1862 like domain"/>
    <property type="match status" value="1"/>
</dbReference>
<dbReference type="InterPro" id="IPR034505">
    <property type="entry name" value="Coproporphyrinogen-III_oxidase"/>
</dbReference>
<dbReference type="EMBL" id="BNEB01000001">
    <property type="protein sequence ID" value="GHI58939.1"/>
    <property type="molecule type" value="Genomic_DNA"/>
</dbReference>
<dbReference type="SFLD" id="SFLDF00562">
    <property type="entry name" value="HemN-like__clustered_with_heat"/>
    <property type="match status" value="1"/>
</dbReference>
<dbReference type="InterPro" id="IPR023404">
    <property type="entry name" value="rSAM_horseshoe"/>
</dbReference>
<sequence>MGVGAGAPGGVPVCGTMGGMPSALPDGEPVPDDGALPAHALAGAADRPLGFYLHVPYCATRCGYCDFNTYTATELRGTGGVLASRDNYADTLIDEVRLARKVLGDDPREVRTVFVGGGTPTLLAASDLVRMLGAIRDEFGLAPDAEVTTEANPESVDPAYLDTLRRGGFNRISFGMQSARQHVLKVLDRTHTPGRPERCVAEAREAGFDHVNLDLIYGTPGESDDDWRASLDAALGARPDHVSAYALIVEEGTQLARRIRRGEVPMTDDDVHADRYLIAEETLSAAGYDWYEVSNWATSEAGRCLHNELYWRGADWWGAGPGAHSHVGGVRWWNVKHPGAYAGALAAGRSPGAGRELLTDEDRRVERILLELRLRDGVPLDLLRPQGLAASRRALTDGLLDGGPYDGGRAVLTLRGRLLADAVVRDLVD</sequence>
<dbReference type="SFLD" id="SFLDG01082">
    <property type="entry name" value="B12-binding_domain_containing"/>
    <property type="match status" value="1"/>
</dbReference>
<keyword evidence="3" id="KW-0143">Chaperone</keyword>
<accession>A0ABQ3RST0</accession>
<dbReference type="InterPro" id="IPR006638">
    <property type="entry name" value="Elp3/MiaA/NifB-like_rSAM"/>
</dbReference>
<keyword evidence="6" id="KW-1185">Reference proteome</keyword>
<keyword evidence="3" id="KW-0963">Cytoplasm</keyword>
<dbReference type="SFLD" id="SFLDS00029">
    <property type="entry name" value="Radical_SAM"/>
    <property type="match status" value="1"/>
</dbReference>
<keyword evidence="3" id="KW-0949">S-adenosyl-L-methionine</keyword>
<evidence type="ECO:0000256" key="1">
    <source>
        <dbReference type="ARBA" id="ARBA00006100"/>
    </source>
</evidence>
<keyword evidence="3" id="KW-0479">Metal-binding</keyword>
<comment type="function">
    <text evidence="3">Probably acts as a heme chaperone, transferring heme to an unknown acceptor. Binds one molecule of heme per monomer, possibly covalently. Binds 1 [4Fe-4S] cluster. The cluster is coordinated with 3 cysteines and an exchangeable S-adenosyl-L-methionine.</text>
</comment>